<organism evidence="1 2">
    <name type="scientific">Exophiala oligosperma</name>
    <dbReference type="NCBI Taxonomy" id="215243"/>
    <lineage>
        <taxon>Eukaryota</taxon>
        <taxon>Fungi</taxon>
        <taxon>Dikarya</taxon>
        <taxon>Ascomycota</taxon>
        <taxon>Pezizomycotina</taxon>
        <taxon>Eurotiomycetes</taxon>
        <taxon>Chaetothyriomycetidae</taxon>
        <taxon>Chaetothyriales</taxon>
        <taxon>Herpotrichiellaceae</taxon>
        <taxon>Exophiala</taxon>
    </lineage>
</organism>
<keyword evidence="2" id="KW-1185">Reference proteome</keyword>
<sequence length="197" mass="23182">MLYAGPIMTNTILNRCFGGKAPRGSSHAYQMPLQPETRPISQEQLIIEAKEIYASLVEVEKKCLEICQQQSQTTNELSNEQWQALIVLHRTLLHEHHDFLLASQHPTASPALRQLPTKYDMQARMWRHGIHFFLELLRHRLPFSLEHMLTFFHLSYQMMGLMMESVPAFHETWIECLGDLARYRMAIEEFDMRDREN</sequence>
<name>A0A0D2A8G8_9EURO</name>
<protein>
    <submittedName>
        <fullName evidence="1">Uncharacterized protein</fullName>
    </submittedName>
</protein>
<dbReference type="Proteomes" id="UP000053342">
    <property type="component" value="Unassembled WGS sequence"/>
</dbReference>
<reference evidence="1 2" key="1">
    <citation type="submission" date="2015-01" db="EMBL/GenBank/DDBJ databases">
        <title>The Genome Sequence of Exophiala oligosperma CBS72588.</title>
        <authorList>
            <consortium name="The Broad Institute Genomics Platform"/>
            <person name="Cuomo C."/>
            <person name="de Hoog S."/>
            <person name="Gorbushina A."/>
            <person name="Stielow B."/>
            <person name="Teixiera M."/>
            <person name="Abouelleil A."/>
            <person name="Chapman S.B."/>
            <person name="Priest M."/>
            <person name="Young S.K."/>
            <person name="Wortman J."/>
            <person name="Nusbaum C."/>
            <person name="Birren B."/>
        </authorList>
    </citation>
    <scope>NUCLEOTIDE SEQUENCE [LARGE SCALE GENOMIC DNA]</scope>
    <source>
        <strain evidence="1 2">CBS 72588</strain>
    </source>
</reference>
<dbReference type="GeneID" id="27363204"/>
<dbReference type="AlphaFoldDB" id="A0A0D2A8G8"/>
<dbReference type="EMBL" id="KN847351">
    <property type="protein sequence ID" value="KIW36616.1"/>
    <property type="molecule type" value="Genomic_DNA"/>
</dbReference>
<dbReference type="RefSeq" id="XP_016256832.1">
    <property type="nucleotide sequence ID" value="XM_016412756.1"/>
</dbReference>
<gene>
    <name evidence="1" type="ORF">PV06_11130</name>
</gene>
<dbReference type="STRING" id="215243.A0A0D2A8G8"/>
<evidence type="ECO:0000313" key="2">
    <source>
        <dbReference type="Proteomes" id="UP000053342"/>
    </source>
</evidence>
<accession>A0A0D2A8G8</accession>
<dbReference type="HOGENOM" id="CLU_010014_1_0_1"/>
<dbReference type="OrthoDB" id="4152838at2759"/>
<dbReference type="VEuPathDB" id="FungiDB:PV06_11130"/>
<dbReference type="InterPro" id="IPR011990">
    <property type="entry name" value="TPR-like_helical_dom_sf"/>
</dbReference>
<dbReference type="SUPFAM" id="SSF48452">
    <property type="entry name" value="TPR-like"/>
    <property type="match status" value="1"/>
</dbReference>
<proteinExistence type="predicted"/>
<evidence type="ECO:0000313" key="1">
    <source>
        <dbReference type="EMBL" id="KIW36616.1"/>
    </source>
</evidence>